<dbReference type="InterPro" id="IPR002401">
    <property type="entry name" value="Cyt_P450_E_grp-I"/>
</dbReference>
<organism evidence="3 4">
    <name type="scientific">Aspergillus keveii</name>
    <dbReference type="NCBI Taxonomy" id="714993"/>
    <lineage>
        <taxon>Eukaryota</taxon>
        <taxon>Fungi</taxon>
        <taxon>Dikarya</taxon>
        <taxon>Ascomycota</taxon>
        <taxon>Pezizomycotina</taxon>
        <taxon>Eurotiomycetes</taxon>
        <taxon>Eurotiomycetidae</taxon>
        <taxon>Eurotiales</taxon>
        <taxon>Aspergillaceae</taxon>
        <taxon>Aspergillus</taxon>
        <taxon>Aspergillus subgen. Nidulantes</taxon>
    </lineage>
</organism>
<protein>
    <submittedName>
        <fullName evidence="3">Cytochrome P450</fullName>
    </submittedName>
</protein>
<comment type="similarity">
    <text evidence="1">Belongs to the cytochrome P450 family.</text>
</comment>
<dbReference type="Gene3D" id="1.10.630.10">
    <property type="entry name" value="Cytochrome P450"/>
    <property type="match status" value="1"/>
</dbReference>
<keyword evidence="2" id="KW-0812">Transmembrane</keyword>
<keyword evidence="2" id="KW-0472">Membrane</keyword>
<dbReference type="InterPro" id="IPR036396">
    <property type="entry name" value="Cyt_P450_sf"/>
</dbReference>
<comment type="caution">
    <text evidence="3">The sequence shown here is derived from an EMBL/GenBank/DDBJ whole genome shotgun (WGS) entry which is preliminary data.</text>
</comment>
<dbReference type="PRINTS" id="PR00463">
    <property type="entry name" value="EP450I"/>
</dbReference>
<dbReference type="PANTHER" id="PTHR24305">
    <property type="entry name" value="CYTOCHROME P450"/>
    <property type="match status" value="1"/>
</dbReference>
<dbReference type="Pfam" id="PF00067">
    <property type="entry name" value="p450"/>
    <property type="match status" value="1"/>
</dbReference>
<keyword evidence="2" id="KW-1133">Transmembrane helix</keyword>
<dbReference type="EMBL" id="JBFTWV010000036">
    <property type="protein sequence ID" value="KAL2795238.1"/>
    <property type="molecule type" value="Genomic_DNA"/>
</dbReference>
<dbReference type="SUPFAM" id="SSF48264">
    <property type="entry name" value="Cytochrome P450"/>
    <property type="match status" value="1"/>
</dbReference>
<gene>
    <name evidence="3" type="ORF">BJX66DRAFT_337023</name>
</gene>
<keyword evidence="4" id="KW-1185">Reference proteome</keyword>
<accession>A0ABR4G894</accession>
<dbReference type="Proteomes" id="UP001610563">
    <property type="component" value="Unassembled WGS sequence"/>
</dbReference>
<dbReference type="InterPro" id="IPR050121">
    <property type="entry name" value="Cytochrome_P450_monoxygenase"/>
</dbReference>
<sequence length="540" mass="60775">MGYESFFKDARLSHHVSCIKALVGAEDRFLDREKMVLAAIATLFIGAFGNVLYQLYLHPLSDVPGPTWYKLSPVPLRWSEIQVRRAPMLLGLHRKYGSTVRVGPNEISIADPAVYREIYNGKTHLKEARFYEPFQFLGNGNLFGSVDHSIHGSRRRMISTPFSHQQIIQNEGLINERVTAFINRTLDVASSSGGRVDVFDLCGLLSLEVICRLAFNYDFSTDMELSRKLLTALEGSVLALILNPIFPFLRNASYRTKLPGALGHAYGSFETWVSTTRALLKDLDSQDLNEHACKKYIAAPLLRETSRHLNRKYTFDEVTEESMGLESAGTGVTQHMLVYFLYTLSKPENRHMQIRLRDELLSSSATSYGELSSLPYFTACFKEIYRLYPVIMSTLPRVLQTPLFLPTTGHTLPPGTVVGMQNYVHHRDSSLYPHPDSFVPDRWLEGSTLATNLKQMDSALTPYSVGPRSCLGQTIAKVELHLAVAPIVRTLDLRLDTSMTEDDMAMLDFWAVFPKGAKLVLNVQRLDKQGRTNRTEGSPA</sequence>
<evidence type="ECO:0000256" key="2">
    <source>
        <dbReference type="SAM" id="Phobius"/>
    </source>
</evidence>
<dbReference type="InterPro" id="IPR001128">
    <property type="entry name" value="Cyt_P450"/>
</dbReference>
<evidence type="ECO:0000313" key="4">
    <source>
        <dbReference type="Proteomes" id="UP001610563"/>
    </source>
</evidence>
<name>A0ABR4G894_9EURO</name>
<reference evidence="3 4" key="1">
    <citation type="submission" date="2024-07" db="EMBL/GenBank/DDBJ databases">
        <title>Section-level genome sequencing and comparative genomics of Aspergillus sections Usti and Cavernicolus.</title>
        <authorList>
            <consortium name="Lawrence Berkeley National Laboratory"/>
            <person name="Nybo J.L."/>
            <person name="Vesth T.C."/>
            <person name="Theobald S."/>
            <person name="Frisvad J.C."/>
            <person name="Larsen T.O."/>
            <person name="Kjaerboelling I."/>
            <person name="Rothschild-Mancinelli K."/>
            <person name="Lyhne E.K."/>
            <person name="Kogle M.E."/>
            <person name="Barry K."/>
            <person name="Clum A."/>
            <person name="Na H."/>
            <person name="Ledsgaard L."/>
            <person name="Lin J."/>
            <person name="Lipzen A."/>
            <person name="Kuo A."/>
            <person name="Riley R."/>
            <person name="Mondo S."/>
            <person name="Labutti K."/>
            <person name="Haridas S."/>
            <person name="Pangalinan J."/>
            <person name="Salamov A.A."/>
            <person name="Simmons B.A."/>
            <person name="Magnuson J.K."/>
            <person name="Chen J."/>
            <person name="Drula E."/>
            <person name="Henrissat B."/>
            <person name="Wiebenga A."/>
            <person name="Lubbers R.J."/>
            <person name="Gomes A.C."/>
            <person name="Makela M.R."/>
            <person name="Stajich J."/>
            <person name="Grigoriev I.V."/>
            <person name="Mortensen U.H."/>
            <person name="De Vries R.P."/>
            <person name="Baker S.E."/>
            <person name="Andersen M.R."/>
        </authorList>
    </citation>
    <scope>NUCLEOTIDE SEQUENCE [LARGE SCALE GENOMIC DNA]</scope>
    <source>
        <strain evidence="3 4">CBS 209.92</strain>
    </source>
</reference>
<evidence type="ECO:0000313" key="3">
    <source>
        <dbReference type="EMBL" id="KAL2795238.1"/>
    </source>
</evidence>
<evidence type="ECO:0000256" key="1">
    <source>
        <dbReference type="ARBA" id="ARBA00010617"/>
    </source>
</evidence>
<proteinExistence type="inferred from homology"/>
<dbReference type="PANTHER" id="PTHR24305:SF166">
    <property type="entry name" value="CYTOCHROME P450 12A4, MITOCHONDRIAL-RELATED"/>
    <property type="match status" value="1"/>
</dbReference>
<feature type="transmembrane region" description="Helical" evidence="2">
    <location>
        <begin position="36"/>
        <end position="56"/>
    </location>
</feature>
<dbReference type="PRINTS" id="PR00385">
    <property type="entry name" value="P450"/>
</dbReference>